<reference evidence="4" key="1">
    <citation type="journal article" date="2021" name="PeerJ">
        <title>Extensive microbial diversity within the chicken gut microbiome revealed by metagenomics and culture.</title>
        <authorList>
            <person name="Gilroy R."/>
            <person name="Ravi A."/>
            <person name="Getino M."/>
            <person name="Pursley I."/>
            <person name="Horton D.L."/>
            <person name="Alikhan N.F."/>
            <person name="Baker D."/>
            <person name="Gharbi K."/>
            <person name="Hall N."/>
            <person name="Watson M."/>
            <person name="Adriaenssens E.M."/>
            <person name="Foster-Nyarko E."/>
            <person name="Jarju S."/>
            <person name="Secka A."/>
            <person name="Antonio M."/>
            <person name="Oren A."/>
            <person name="Chaudhuri R.R."/>
            <person name="La Ragione R."/>
            <person name="Hildebrand F."/>
            <person name="Pallen M.J."/>
        </authorList>
    </citation>
    <scope>NUCLEOTIDE SEQUENCE</scope>
    <source>
        <strain evidence="4">1282</strain>
    </source>
</reference>
<protein>
    <submittedName>
        <fullName evidence="4">TetR/AcrR family transcriptional regulator</fullName>
    </submittedName>
</protein>
<evidence type="ECO:0000259" key="3">
    <source>
        <dbReference type="PROSITE" id="PS50977"/>
    </source>
</evidence>
<dbReference type="Pfam" id="PF00440">
    <property type="entry name" value="TetR_N"/>
    <property type="match status" value="1"/>
</dbReference>
<name>A0A9D1YD33_9FIRM</name>
<dbReference type="Gene3D" id="1.10.357.10">
    <property type="entry name" value="Tetracycline Repressor, domain 2"/>
    <property type="match status" value="1"/>
</dbReference>
<organism evidence="4 5">
    <name type="scientific">Candidatus Acutalibacter pullistercoris</name>
    <dbReference type="NCBI Taxonomy" id="2838418"/>
    <lineage>
        <taxon>Bacteria</taxon>
        <taxon>Bacillati</taxon>
        <taxon>Bacillota</taxon>
        <taxon>Clostridia</taxon>
        <taxon>Eubacteriales</taxon>
        <taxon>Acutalibacteraceae</taxon>
        <taxon>Acutalibacter</taxon>
    </lineage>
</organism>
<evidence type="ECO:0000313" key="5">
    <source>
        <dbReference type="Proteomes" id="UP000823915"/>
    </source>
</evidence>
<proteinExistence type="predicted"/>
<feature type="domain" description="HTH tetR-type" evidence="3">
    <location>
        <begin position="10"/>
        <end position="70"/>
    </location>
</feature>
<dbReference type="GO" id="GO:0003677">
    <property type="term" value="F:DNA binding"/>
    <property type="evidence" value="ECO:0007669"/>
    <property type="project" value="UniProtKB-UniRule"/>
</dbReference>
<gene>
    <name evidence="4" type="ORF">H9838_03820</name>
</gene>
<dbReference type="InterPro" id="IPR050624">
    <property type="entry name" value="HTH-type_Tx_Regulator"/>
</dbReference>
<dbReference type="EMBL" id="DXDU01000060">
    <property type="protein sequence ID" value="HIY26284.1"/>
    <property type="molecule type" value="Genomic_DNA"/>
</dbReference>
<feature type="DNA-binding region" description="H-T-H motif" evidence="2">
    <location>
        <begin position="33"/>
        <end position="52"/>
    </location>
</feature>
<keyword evidence="1 2" id="KW-0238">DNA-binding</keyword>
<comment type="caution">
    <text evidence="4">The sequence shown here is derived from an EMBL/GenBank/DDBJ whole genome shotgun (WGS) entry which is preliminary data.</text>
</comment>
<dbReference type="PANTHER" id="PTHR43479:SF7">
    <property type="entry name" value="TETR-FAMILY TRANSCRIPTIONAL REGULATOR"/>
    <property type="match status" value="1"/>
</dbReference>
<evidence type="ECO:0000313" key="4">
    <source>
        <dbReference type="EMBL" id="HIY26284.1"/>
    </source>
</evidence>
<dbReference type="InterPro" id="IPR009057">
    <property type="entry name" value="Homeodomain-like_sf"/>
</dbReference>
<sequence>MKAALDTRAQLTTACIRQAFTMLLEEKPIQRISVTELCRKAGVNRSTFYAHYQDIYDLLEKIEEEMLEELTKALAPLLDSQSGELSPLQITTGIYQCLRDNADVYTIALGEHGDRDFALRLLDIGRESCLAGYSRQFPQVSPERLEYFYAFASGGHMSLLRKWMEEGMTVPAQAMAQLSEELMLRGMEYLQGGAAGSVSRLGG</sequence>
<evidence type="ECO:0000256" key="1">
    <source>
        <dbReference type="ARBA" id="ARBA00023125"/>
    </source>
</evidence>
<dbReference type="SUPFAM" id="SSF46689">
    <property type="entry name" value="Homeodomain-like"/>
    <property type="match status" value="1"/>
</dbReference>
<dbReference type="InterPro" id="IPR039532">
    <property type="entry name" value="TetR_C_Firmicutes"/>
</dbReference>
<dbReference type="Pfam" id="PF14278">
    <property type="entry name" value="TetR_C_8"/>
    <property type="match status" value="1"/>
</dbReference>
<accession>A0A9D1YD33</accession>
<dbReference type="PANTHER" id="PTHR43479">
    <property type="entry name" value="ACREF/ENVCD OPERON REPRESSOR-RELATED"/>
    <property type="match status" value="1"/>
</dbReference>
<dbReference type="InterPro" id="IPR001647">
    <property type="entry name" value="HTH_TetR"/>
</dbReference>
<reference evidence="4" key="2">
    <citation type="submission" date="2021-04" db="EMBL/GenBank/DDBJ databases">
        <authorList>
            <person name="Gilroy R."/>
        </authorList>
    </citation>
    <scope>NUCLEOTIDE SEQUENCE</scope>
    <source>
        <strain evidence="4">1282</strain>
    </source>
</reference>
<evidence type="ECO:0000256" key="2">
    <source>
        <dbReference type="PROSITE-ProRule" id="PRU00335"/>
    </source>
</evidence>
<dbReference type="Proteomes" id="UP000823915">
    <property type="component" value="Unassembled WGS sequence"/>
</dbReference>
<dbReference type="PROSITE" id="PS50977">
    <property type="entry name" value="HTH_TETR_2"/>
    <property type="match status" value="1"/>
</dbReference>
<dbReference type="AlphaFoldDB" id="A0A9D1YD33"/>